<dbReference type="Pfam" id="PF13385">
    <property type="entry name" value="Laminin_G_3"/>
    <property type="match status" value="1"/>
</dbReference>
<dbReference type="InterPro" id="IPR013320">
    <property type="entry name" value="ConA-like_dom_sf"/>
</dbReference>
<dbReference type="SUPFAM" id="SSF49899">
    <property type="entry name" value="Concanavalin A-like lectins/glucanases"/>
    <property type="match status" value="1"/>
</dbReference>
<proteinExistence type="predicted"/>
<dbReference type="AlphaFoldDB" id="X1TZ29"/>
<evidence type="ECO:0008006" key="2">
    <source>
        <dbReference type="Google" id="ProtNLM"/>
    </source>
</evidence>
<protein>
    <recommendedName>
        <fullName evidence="2">LamG-like jellyroll fold domain-containing protein</fullName>
    </recommendedName>
</protein>
<accession>X1TZ29</accession>
<dbReference type="EMBL" id="BARW01017913">
    <property type="protein sequence ID" value="GAI92830.1"/>
    <property type="molecule type" value="Genomic_DNA"/>
</dbReference>
<dbReference type="Gene3D" id="2.60.120.200">
    <property type="match status" value="1"/>
</dbReference>
<reference evidence="1" key="1">
    <citation type="journal article" date="2014" name="Front. Microbiol.">
        <title>High frequency of phylogenetically diverse reductive dehalogenase-homologous genes in deep subseafloor sedimentary metagenomes.</title>
        <authorList>
            <person name="Kawai M."/>
            <person name="Futagami T."/>
            <person name="Toyoda A."/>
            <person name="Takaki Y."/>
            <person name="Nishi S."/>
            <person name="Hori S."/>
            <person name="Arai W."/>
            <person name="Tsubouchi T."/>
            <person name="Morono Y."/>
            <person name="Uchiyama I."/>
            <person name="Ito T."/>
            <person name="Fujiyama A."/>
            <person name="Inagaki F."/>
            <person name="Takami H."/>
        </authorList>
    </citation>
    <scope>NUCLEOTIDE SEQUENCE</scope>
    <source>
        <strain evidence="1">Expedition CK06-06</strain>
    </source>
</reference>
<organism evidence="1">
    <name type="scientific">marine sediment metagenome</name>
    <dbReference type="NCBI Taxonomy" id="412755"/>
    <lineage>
        <taxon>unclassified sequences</taxon>
        <taxon>metagenomes</taxon>
        <taxon>ecological metagenomes</taxon>
    </lineage>
</organism>
<comment type="caution">
    <text evidence="1">The sequence shown here is derived from an EMBL/GenBank/DDBJ whole genome shotgun (WGS) entry which is preliminary data.</text>
</comment>
<gene>
    <name evidence="1" type="ORF">S12H4_30806</name>
</gene>
<feature type="non-terminal residue" evidence="1">
    <location>
        <position position="279"/>
    </location>
</feature>
<evidence type="ECO:0000313" key="1">
    <source>
        <dbReference type="EMBL" id="GAI92830.1"/>
    </source>
</evidence>
<sequence length="279" mass="30626">GNWIIANTDDQFRIETATSTAPETPVEQAVIIERTGTAIDRVEFPQVVRISDSGLTDWGDFYHDSTDFNSDFTLTADWNIAGLSSLVVDKDTSVNWLNDVSASIKMLAFEDFITSGDAYWNTGTELLLWFEGADEDTTYTSDDTNARTVTFIGTAKLDDAVTPKYNATTSLLLDGNSDGVSLAYDAGLFFNNSEDHTVEFFFQRSAAAVTDRIIMQANGVTGSVWPNFQIHLSTTDAVAANTWRNGGVLTDVTGTTVTTIDTWHHLAVVWVNADNELFL</sequence>
<feature type="non-terminal residue" evidence="1">
    <location>
        <position position="1"/>
    </location>
</feature>
<name>X1TZ29_9ZZZZ</name>